<dbReference type="Proteomes" id="UP001583172">
    <property type="component" value="Unassembled WGS sequence"/>
</dbReference>
<name>A0ABR3VRL5_HUMIN</name>
<keyword evidence="2" id="KW-0808">Transferase</keyword>
<dbReference type="PANTHER" id="PTHR43464:SF19">
    <property type="entry name" value="UBIQUINONE BIOSYNTHESIS O-METHYLTRANSFERASE, MITOCHONDRIAL"/>
    <property type="match status" value="1"/>
</dbReference>
<comment type="caution">
    <text evidence="5">The sequence shown here is derived from an EMBL/GenBank/DDBJ whole genome shotgun (WGS) entry which is preliminary data.</text>
</comment>
<evidence type="ECO:0000313" key="5">
    <source>
        <dbReference type="EMBL" id="KAL1844006.1"/>
    </source>
</evidence>
<feature type="domain" description="Methyltransferase" evidence="4">
    <location>
        <begin position="47"/>
        <end position="164"/>
    </location>
</feature>
<evidence type="ECO:0000256" key="2">
    <source>
        <dbReference type="ARBA" id="ARBA00022679"/>
    </source>
</evidence>
<sequence>MTSTQSKQNSYHIGYKEDTLKAFELRNASTCLGYLLPTLSSLPPTFTLLDVGCGPGSITLDLARRFPQAKIIGVDIGAEAISRAQAMIPTYAPNTRVEFRVGNVLEPSSFLAPEELATGFDVVHEHTTLICIPNNIKVLRMMRQLARPDGGIVACREGDTASQLLWPPLPESAELQARIYEMNGLDTQTGRKLLSKALEVGFRREQITATASVLSNITREEREPYGGSMLSMLDDETSEYRRAAAKFGYSEEQVEVLRQNMRRFIEAEDAWRLLVCTEVICRRDDKAEGGKQ</sequence>
<protein>
    <recommendedName>
        <fullName evidence="4">Methyltransferase domain-containing protein</fullName>
    </recommendedName>
</protein>
<evidence type="ECO:0000259" key="4">
    <source>
        <dbReference type="Pfam" id="PF13847"/>
    </source>
</evidence>
<dbReference type="Pfam" id="PF13847">
    <property type="entry name" value="Methyltransf_31"/>
    <property type="match status" value="1"/>
</dbReference>
<evidence type="ECO:0000256" key="3">
    <source>
        <dbReference type="ARBA" id="ARBA00022691"/>
    </source>
</evidence>
<dbReference type="InterPro" id="IPR025714">
    <property type="entry name" value="Methyltranfer_dom"/>
</dbReference>
<accession>A0ABR3VRL5</accession>
<dbReference type="InterPro" id="IPR029063">
    <property type="entry name" value="SAM-dependent_MTases_sf"/>
</dbReference>
<gene>
    <name evidence="5" type="ORF">VTJ49DRAFT_6410</name>
</gene>
<evidence type="ECO:0000256" key="1">
    <source>
        <dbReference type="ARBA" id="ARBA00022603"/>
    </source>
</evidence>
<dbReference type="Gene3D" id="3.40.50.150">
    <property type="entry name" value="Vaccinia Virus protein VP39"/>
    <property type="match status" value="1"/>
</dbReference>
<reference evidence="5 6" key="1">
    <citation type="journal article" date="2024" name="Commun. Biol.">
        <title>Comparative genomic analysis of thermophilic fungi reveals convergent evolutionary adaptations and gene losses.</title>
        <authorList>
            <person name="Steindorff A.S."/>
            <person name="Aguilar-Pontes M.V."/>
            <person name="Robinson A.J."/>
            <person name="Andreopoulos B."/>
            <person name="LaButti K."/>
            <person name="Kuo A."/>
            <person name="Mondo S."/>
            <person name="Riley R."/>
            <person name="Otillar R."/>
            <person name="Haridas S."/>
            <person name="Lipzen A."/>
            <person name="Grimwood J."/>
            <person name="Schmutz J."/>
            <person name="Clum A."/>
            <person name="Reid I.D."/>
            <person name="Moisan M.C."/>
            <person name="Butler G."/>
            <person name="Nguyen T.T.M."/>
            <person name="Dewar K."/>
            <person name="Conant G."/>
            <person name="Drula E."/>
            <person name="Henrissat B."/>
            <person name="Hansel C."/>
            <person name="Singer S."/>
            <person name="Hutchinson M.I."/>
            <person name="de Vries R.P."/>
            <person name="Natvig D.O."/>
            <person name="Powell A.J."/>
            <person name="Tsang A."/>
            <person name="Grigoriev I.V."/>
        </authorList>
    </citation>
    <scope>NUCLEOTIDE SEQUENCE [LARGE SCALE GENOMIC DNA]</scope>
    <source>
        <strain evidence="5 6">CBS 620.91</strain>
    </source>
</reference>
<evidence type="ECO:0000313" key="6">
    <source>
        <dbReference type="Proteomes" id="UP001583172"/>
    </source>
</evidence>
<dbReference type="CDD" id="cd02440">
    <property type="entry name" value="AdoMet_MTases"/>
    <property type="match status" value="1"/>
</dbReference>
<dbReference type="SUPFAM" id="SSF53335">
    <property type="entry name" value="S-adenosyl-L-methionine-dependent methyltransferases"/>
    <property type="match status" value="1"/>
</dbReference>
<keyword evidence="3" id="KW-0949">S-adenosyl-L-methionine</keyword>
<organism evidence="5 6">
    <name type="scientific">Humicola insolens</name>
    <name type="common">Soft-rot fungus</name>
    <dbReference type="NCBI Taxonomy" id="85995"/>
    <lineage>
        <taxon>Eukaryota</taxon>
        <taxon>Fungi</taxon>
        <taxon>Dikarya</taxon>
        <taxon>Ascomycota</taxon>
        <taxon>Pezizomycotina</taxon>
        <taxon>Sordariomycetes</taxon>
        <taxon>Sordariomycetidae</taxon>
        <taxon>Sordariales</taxon>
        <taxon>Chaetomiaceae</taxon>
        <taxon>Mycothermus</taxon>
    </lineage>
</organism>
<proteinExistence type="predicted"/>
<dbReference type="EMBL" id="JAZGSY010000006">
    <property type="protein sequence ID" value="KAL1844006.1"/>
    <property type="molecule type" value="Genomic_DNA"/>
</dbReference>
<keyword evidence="1" id="KW-0489">Methyltransferase</keyword>
<dbReference type="PANTHER" id="PTHR43464">
    <property type="entry name" value="METHYLTRANSFERASE"/>
    <property type="match status" value="1"/>
</dbReference>
<keyword evidence="6" id="KW-1185">Reference proteome</keyword>